<proteinExistence type="predicted"/>
<keyword evidence="1" id="KW-1133">Transmembrane helix</keyword>
<reference evidence="2" key="1">
    <citation type="submission" date="2014-05" db="EMBL/GenBank/DDBJ databases">
        <authorList>
            <person name="Chronopoulou M."/>
        </authorList>
    </citation>
    <scope>NUCLEOTIDE SEQUENCE</scope>
    <source>
        <tissue evidence="2">Whole organism</tissue>
    </source>
</reference>
<dbReference type="AlphaFoldDB" id="A0A0K2UHE8"/>
<organism evidence="2">
    <name type="scientific">Lepeophtheirus salmonis</name>
    <name type="common">Salmon louse</name>
    <name type="synonym">Caligus salmonis</name>
    <dbReference type="NCBI Taxonomy" id="72036"/>
    <lineage>
        <taxon>Eukaryota</taxon>
        <taxon>Metazoa</taxon>
        <taxon>Ecdysozoa</taxon>
        <taxon>Arthropoda</taxon>
        <taxon>Crustacea</taxon>
        <taxon>Multicrustacea</taxon>
        <taxon>Hexanauplia</taxon>
        <taxon>Copepoda</taxon>
        <taxon>Siphonostomatoida</taxon>
        <taxon>Caligidae</taxon>
        <taxon>Lepeophtheirus</taxon>
    </lineage>
</organism>
<accession>A0A0K2UHE8</accession>
<sequence>MDLEVRKKRRGRLFLDGGSSIVALGIVVIGIIDIILLFTLIRYFMHIIHDCI</sequence>
<feature type="transmembrane region" description="Helical" evidence="1">
    <location>
        <begin position="21"/>
        <end position="45"/>
    </location>
</feature>
<keyword evidence="1" id="KW-0472">Membrane</keyword>
<name>A0A0K2UHE8_LEPSM</name>
<evidence type="ECO:0000313" key="2">
    <source>
        <dbReference type="EMBL" id="CDW37357.1"/>
    </source>
</evidence>
<evidence type="ECO:0000256" key="1">
    <source>
        <dbReference type="SAM" id="Phobius"/>
    </source>
</evidence>
<dbReference type="EMBL" id="HACA01019996">
    <property type="protein sequence ID" value="CDW37357.1"/>
    <property type="molecule type" value="Transcribed_RNA"/>
</dbReference>
<protein>
    <submittedName>
        <fullName evidence="2">Uncharacterized protein</fullName>
    </submittedName>
</protein>
<keyword evidence="1" id="KW-0812">Transmembrane</keyword>